<dbReference type="EMBL" id="FNCJ01000016">
    <property type="protein sequence ID" value="SDI04693.1"/>
    <property type="molecule type" value="Genomic_DNA"/>
</dbReference>
<gene>
    <name evidence="1" type="ORF">SAMN05216466_116106</name>
</gene>
<dbReference type="OrthoDB" id="8478129at2"/>
<sequence length="228" mass="24256">MASQESAGAGAGRGSLSRKVCGIGVPQGELAREAHEVAGALLPGVLSGHAQRVFILAALKAQRGGVRCNTERLYVASMFINVGLSAAYLGSQRRYEVDSADAARQFLARHGVAASAATQMWHAVALHTSHGIAKHASTLAALLAAGVRTDLFGEDLAALPRESEAELLRAYPRGERFKEQFIHAIGQGVAHRPGSTFGTLSADVLERLDPDYRRINYCGLILGAKWQE</sequence>
<dbReference type="PANTHER" id="PTHR35569:SF1">
    <property type="entry name" value="CYANAMIDE HYDRATASE DDI2-RELATED"/>
    <property type="match status" value="1"/>
</dbReference>
<dbReference type="Proteomes" id="UP000199706">
    <property type="component" value="Unassembled WGS sequence"/>
</dbReference>
<organism evidence="1 2">
    <name type="scientific">Paraburkholderia phenazinium</name>
    <dbReference type="NCBI Taxonomy" id="60549"/>
    <lineage>
        <taxon>Bacteria</taxon>
        <taxon>Pseudomonadati</taxon>
        <taxon>Pseudomonadota</taxon>
        <taxon>Betaproteobacteria</taxon>
        <taxon>Burkholderiales</taxon>
        <taxon>Burkholderiaceae</taxon>
        <taxon>Paraburkholderia</taxon>
    </lineage>
</organism>
<proteinExistence type="predicted"/>
<dbReference type="AlphaFoldDB" id="A0A1G8HDH4"/>
<evidence type="ECO:0000313" key="2">
    <source>
        <dbReference type="Proteomes" id="UP000199706"/>
    </source>
</evidence>
<name>A0A1G8HDH4_9BURK</name>
<reference evidence="1 2" key="1">
    <citation type="submission" date="2016-10" db="EMBL/GenBank/DDBJ databases">
        <authorList>
            <person name="de Groot N.N."/>
        </authorList>
    </citation>
    <scope>NUCLEOTIDE SEQUENCE [LARGE SCALE GENOMIC DNA]</scope>
    <source>
        <strain evidence="1 2">LMG 2247</strain>
    </source>
</reference>
<dbReference type="PANTHER" id="PTHR35569">
    <property type="entry name" value="CYANAMIDE HYDRATASE DDI2-RELATED"/>
    <property type="match status" value="1"/>
</dbReference>
<protein>
    <recommendedName>
        <fullName evidence="3">Phosphohydrolase</fullName>
    </recommendedName>
</protein>
<accession>A0A1G8HDH4</accession>
<evidence type="ECO:0008006" key="3">
    <source>
        <dbReference type="Google" id="ProtNLM"/>
    </source>
</evidence>
<dbReference type="RefSeq" id="WP_090689932.1">
    <property type="nucleotide sequence ID" value="NZ_FNCJ01000016.1"/>
</dbReference>
<dbReference type="Gene3D" id="1.10.3210.10">
    <property type="entry name" value="Hypothetical protein af1432"/>
    <property type="match status" value="1"/>
</dbReference>
<evidence type="ECO:0000313" key="1">
    <source>
        <dbReference type="EMBL" id="SDI04693.1"/>
    </source>
</evidence>
<dbReference type="SUPFAM" id="SSF109604">
    <property type="entry name" value="HD-domain/PDEase-like"/>
    <property type="match status" value="1"/>
</dbReference>